<dbReference type="EMBL" id="LMVP01000135">
    <property type="protein sequence ID" value="PAV13060.1"/>
    <property type="molecule type" value="Genomic_DNA"/>
</dbReference>
<keyword evidence="2 8" id="KW-0963">Cytoplasm</keyword>
<keyword evidence="6 8" id="KW-0648">Protein biosynthesis</keyword>
<dbReference type="Proteomes" id="UP000218164">
    <property type="component" value="Unassembled WGS sequence"/>
</dbReference>
<dbReference type="PROSITE" id="PS00178">
    <property type="entry name" value="AA_TRNA_LIGASE_I"/>
    <property type="match status" value="1"/>
</dbReference>
<evidence type="ECO:0000256" key="5">
    <source>
        <dbReference type="ARBA" id="ARBA00022840"/>
    </source>
</evidence>
<dbReference type="NCBIfam" id="TIGR00395">
    <property type="entry name" value="leuS_arch"/>
    <property type="match status" value="1"/>
</dbReference>
<dbReference type="GO" id="GO:0004823">
    <property type="term" value="F:leucine-tRNA ligase activity"/>
    <property type="evidence" value="ECO:0007669"/>
    <property type="project" value="UniProtKB-UniRule"/>
</dbReference>
<keyword evidence="3 8" id="KW-0436">Ligase</keyword>
<evidence type="ECO:0000256" key="3">
    <source>
        <dbReference type="ARBA" id="ARBA00022598"/>
    </source>
</evidence>
<sequence>MEQDYKPHEIEKKWQKKWNESHIFQAEPDKREKFFITIPYPYLNGNLHAGHTRTFTIGDVVARHKRMLGYNVLYPMGFHVTGTPIVGLAELIANRDPQTMDVYERLHGIPGDILPTLNTPEKIVDYFKRESEKAMRNIGYSIDWRRKFTTTDPTYKKFIEWQYIRLEEKGLIVKGSHPVKWCPNDNNPVEDHDILHGEEATIVEYTLIKFRYKDLVLPCATLRPETTYGVTNLWVNPDVTYVKAKVTQGENEEFWVVSKEAFRKLTFTDRTVEYVEDVPAKSIIGIKLTNPVTGDKIISLPASFVRPENGSGIVMSVPAHAPFDYLALRDLYDADLSEYGITEDLRNIKLISLIKVHEFGEFPAKEIVESMGITSQKDPKAEEATKIVYRREFHGGVLKELTGKYEGQAVSKIKDILTRDFVSSNAGETFYEFSEPVVCRCGTPCVVNMVKGQWFLNYSNPEWKAKVYKCLDQMRVIPEEYRVEFENKVDWLKDKACARRKGLGTRLPFDKEWLIESLGDSTIYMSYYVIARFIENGELKIENLTLSFFDYILLGKSDLAAASADTGLSPELLEEIRRHFNYWYPVDLRSSGKDLVPNHLLFFLFHHVALFEEEKWPKALAVNGFVSLEGQKMSKSKGPILTMESAVSKYGADITRMYILSTAEQTQDADWQRTGIESARRQVDRFYSFANSVIESGKRADLSTELKQIDRWILSRMQNYIRDTNAALYSIQTREAIQNSFFLLQNDVKWYQRRGGKTLLYYVLDNWVRLMSPFTPHLCEEIWEAMGHKDPISLAQYPLYNEDLIDDGAELAEEMIKGTLEDVEEIIRVTKMTPQKVHLYTAPAWKAEAIRCACEMQLECSLEVGTLIKKLMANPDLKRFGKEIPKFVQKIVQEFKSGSADRYEILTGPNIDEQTLLKESISFLEKEIVCLVEVHSADSPAFDPGKKSRFAEPLRPAIYIEEKKED</sequence>
<dbReference type="GO" id="GO:0005524">
    <property type="term" value="F:ATP binding"/>
    <property type="evidence" value="ECO:0007669"/>
    <property type="project" value="UniProtKB-UniRule"/>
</dbReference>
<comment type="subcellular location">
    <subcellularLocation>
        <location evidence="8">Cytoplasm</location>
    </subcellularLocation>
</comment>
<dbReference type="GO" id="GO:0002161">
    <property type="term" value="F:aminoacyl-tRNA deacylase activity"/>
    <property type="evidence" value="ECO:0007669"/>
    <property type="project" value="InterPro"/>
</dbReference>
<evidence type="ECO:0000259" key="10">
    <source>
        <dbReference type="Pfam" id="PF00133"/>
    </source>
</evidence>
<dbReference type="Gene3D" id="3.90.740.10">
    <property type="entry name" value="Valyl/Leucyl/Isoleucyl-tRNA synthetase, editing domain"/>
    <property type="match status" value="1"/>
</dbReference>
<proteinExistence type="inferred from homology"/>
<evidence type="ECO:0000256" key="9">
    <source>
        <dbReference type="RuleBase" id="RU363035"/>
    </source>
</evidence>
<dbReference type="CDD" id="cd00812">
    <property type="entry name" value="LeuRS_core"/>
    <property type="match status" value="1"/>
</dbReference>
<feature type="domain" description="Aminoacyl-tRNA synthetase class Ia" evidence="10">
    <location>
        <begin position="13"/>
        <end position="671"/>
    </location>
</feature>
<evidence type="ECO:0000256" key="6">
    <source>
        <dbReference type="ARBA" id="ARBA00022917"/>
    </source>
</evidence>
<dbReference type="Gene3D" id="3.40.50.620">
    <property type="entry name" value="HUPs"/>
    <property type="match status" value="1"/>
</dbReference>
<dbReference type="FunFam" id="3.90.740.10:FF:000024">
    <property type="entry name" value="Leucine--tRNA ligase"/>
    <property type="match status" value="1"/>
</dbReference>
<dbReference type="SUPFAM" id="SSF47323">
    <property type="entry name" value="Anticodon-binding domain of a subclass of class I aminoacyl-tRNA synthetases"/>
    <property type="match status" value="1"/>
</dbReference>
<gene>
    <name evidence="8 12" type="primary">leuS</name>
    <name evidence="12" type="ORF">ASJ81_04690</name>
</gene>
<dbReference type="FunFam" id="1.10.730.10:FF:000051">
    <property type="entry name" value="Leucine--tRNA ligase"/>
    <property type="match status" value="1"/>
</dbReference>
<dbReference type="Gene3D" id="1.10.10.720">
    <property type="entry name" value="leucyl-tRNA synthetase"/>
    <property type="match status" value="1"/>
</dbReference>
<dbReference type="GO" id="GO:0006429">
    <property type="term" value="P:leucyl-tRNA aminoacylation"/>
    <property type="evidence" value="ECO:0007669"/>
    <property type="project" value="UniProtKB-UniRule"/>
</dbReference>
<keyword evidence="4 8" id="KW-0547">Nucleotide-binding</keyword>
<dbReference type="Pfam" id="PF08264">
    <property type="entry name" value="Anticodon_1"/>
    <property type="match status" value="1"/>
</dbReference>
<dbReference type="Gene3D" id="1.10.730.10">
    <property type="entry name" value="Isoleucyl-tRNA Synthetase, Domain 1"/>
    <property type="match status" value="1"/>
</dbReference>
<dbReference type="Gene3D" id="3.30.2320.20">
    <property type="entry name" value="Class I aminoacyl-tRNA synthetases (RS)"/>
    <property type="match status" value="1"/>
</dbReference>
<feature type="binding site" evidence="8">
    <location>
        <position position="635"/>
    </location>
    <ligand>
        <name>ATP</name>
        <dbReference type="ChEBI" id="CHEBI:30616"/>
    </ligand>
</feature>
<comment type="similarity">
    <text evidence="1 8 9">Belongs to the class-I aminoacyl-tRNA synthetase family.</text>
</comment>
<evidence type="ECO:0000313" key="13">
    <source>
        <dbReference type="Proteomes" id="UP000218164"/>
    </source>
</evidence>
<dbReference type="PANTHER" id="PTHR45794">
    <property type="entry name" value="LEUCYL-TRNA SYNTHETASE"/>
    <property type="match status" value="1"/>
</dbReference>
<dbReference type="GO" id="GO:0005737">
    <property type="term" value="C:cytoplasm"/>
    <property type="evidence" value="ECO:0007669"/>
    <property type="project" value="UniProtKB-SubCell"/>
</dbReference>
<accession>A0A2A2HUV3</accession>
<dbReference type="RefSeq" id="WP_095644121.1">
    <property type="nucleotide sequence ID" value="NZ_LMVP01000135.1"/>
</dbReference>
<dbReference type="Pfam" id="PF00133">
    <property type="entry name" value="tRNA-synt_1"/>
    <property type="match status" value="1"/>
</dbReference>
<evidence type="ECO:0000256" key="4">
    <source>
        <dbReference type="ARBA" id="ARBA00022741"/>
    </source>
</evidence>
<dbReference type="InterPro" id="IPR014729">
    <property type="entry name" value="Rossmann-like_a/b/a_fold"/>
</dbReference>
<keyword evidence="13" id="KW-1185">Reference proteome</keyword>
<evidence type="ECO:0000256" key="8">
    <source>
        <dbReference type="HAMAP-Rule" id="MF_00049"/>
    </source>
</evidence>
<comment type="caution">
    <text evidence="12">The sequence shown here is derived from an EMBL/GenBank/DDBJ whole genome shotgun (WGS) entry which is preliminary data.</text>
</comment>
<dbReference type="InterPro" id="IPR004493">
    <property type="entry name" value="Leu-tRNA-synth_Ia_arc/euk"/>
</dbReference>
<evidence type="ECO:0000313" key="12">
    <source>
        <dbReference type="EMBL" id="PAV13060.1"/>
    </source>
</evidence>
<keyword evidence="5 8" id="KW-0067">ATP-binding</keyword>
<dbReference type="EC" id="6.1.1.4" evidence="8"/>
<dbReference type="AlphaFoldDB" id="A0A2A2HUV3"/>
<keyword evidence="7 8" id="KW-0030">Aminoacyl-tRNA synthetase</keyword>
<feature type="short sequence motif" description="'KMSKS' region" evidence="8">
    <location>
        <begin position="632"/>
        <end position="636"/>
    </location>
</feature>
<feature type="domain" description="Methionyl/Valyl/Leucyl/Isoleucyl-tRNA synthetase anticodon-binding" evidence="11">
    <location>
        <begin position="710"/>
        <end position="837"/>
    </location>
</feature>
<reference evidence="12 13" key="1">
    <citation type="journal article" date="2017" name="BMC Genomics">
        <title>Genomic analysis of methanogenic archaea reveals a shift towards energy conservation.</title>
        <authorList>
            <person name="Gilmore S.P."/>
            <person name="Henske J.K."/>
            <person name="Sexton J.A."/>
            <person name="Solomon K.V."/>
            <person name="Seppala S."/>
            <person name="Yoo J.I."/>
            <person name="Huyett L.M."/>
            <person name="Pressman A."/>
            <person name="Cogan J.Z."/>
            <person name="Kivenson V."/>
            <person name="Peng X."/>
            <person name="Tan Y."/>
            <person name="Valentine D.L."/>
            <person name="O'Malley M.A."/>
        </authorList>
    </citation>
    <scope>NUCLEOTIDE SEQUENCE [LARGE SCALE GENOMIC DNA]</scope>
    <source>
        <strain evidence="12 13">MC-15</strain>
    </source>
</reference>
<dbReference type="CDD" id="cd07959">
    <property type="entry name" value="Anticodon_Ia_Leu_AEc"/>
    <property type="match status" value="1"/>
</dbReference>
<evidence type="ECO:0000256" key="7">
    <source>
        <dbReference type="ARBA" id="ARBA00023146"/>
    </source>
</evidence>
<name>A0A2A2HUV3_9EURY</name>
<evidence type="ECO:0000256" key="1">
    <source>
        <dbReference type="ARBA" id="ARBA00005594"/>
    </source>
</evidence>
<dbReference type="InterPro" id="IPR009080">
    <property type="entry name" value="tRNAsynth_Ia_anticodon-bd"/>
</dbReference>
<dbReference type="InterPro" id="IPR013155">
    <property type="entry name" value="M/V/L/I-tRNA-synth_anticd-bd"/>
</dbReference>
<evidence type="ECO:0000256" key="2">
    <source>
        <dbReference type="ARBA" id="ARBA00022490"/>
    </source>
</evidence>
<dbReference type="InterPro" id="IPR020791">
    <property type="entry name" value="Leu-tRNA-lgase_arc"/>
</dbReference>
<dbReference type="InterPro" id="IPR001412">
    <property type="entry name" value="aa-tRNA-synth_I_CS"/>
</dbReference>
<dbReference type="InterPro" id="IPR002300">
    <property type="entry name" value="aa-tRNA-synth_Ia"/>
</dbReference>
<comment type="catalytic activity">
    <reaction evidence="8">
        <text>tRNA(Leu) + L-leucine + ATP = L-leucyl-tRNA(Leu) + AMP + diphosphate</text>
        <dbReference type="Rhea" id="RHEA:11688"/>
        <dbReference type="Rhea" id="RHEA-COMP:9613"/>
        <dbReference type="Rhea" id="RHEA-COMP:9622"/>
        <dbReference type="ChEBI" id="CHEBI:30616"/>
        <dbReference type="ChEBI" id="CHEBI:33019"/>
        <dbReference type="ChEBI" id="CHEBI:57427"/>
        <dbReference type="ChEBI" id="CHEBI:78442"/>
        <dbReference type="ChEBI" id="CHEBI:78494"/>
        <dbReference type="ChEBI" id="CHEBI:456215"/>
        <dbReference type="EC" id="6.1.1.4"/>
    </reaction>
</comment>
<protein>
    <recommendedName>
        <fullName evidence="8">Leucine--tRNA ligase</fullName>
        <ecNumber evidence="8">6.1.1.4</ecNumber>
    </recommendedName>
    <alternativeName>
        <fullName evidence="8">Leucyl-tRNA synthetase</fullName>
        <shortName evidence="8">LeuRS</shortName>
    </alternativeName>
</protein>
<feature type="short sequence motif" description="'HIGH' region" evidence="8">
    <location>
        <begin position="41"/>
        <end position="51"/>
    </location>
</feature>
<evidence type="ECO:0000259" key="11">
    <source>
        <dbReference type="Pfam" id="PF08264"/>
    </source>
</evidence>
<organism evidence="12 13">
    <name type="scientific">Methanosarcina spelaei</name>
    <dbReference type="NCBI Taxonomy" id="1036679"/>
    <lineage>
        <taxon>Archaea</taxon>
        <taxon>Methanobacteriati</taxon>
        <taxon>Methanobacteriota</taxon>
        <taxon>Stenosarchaea group</taxon>
        <taxon>Methanomicrobia</taxon>
        <taxon>Methanosarcinales</taxon>
        <taxon>Methanosarcinaceae</taxon>
        <taxon>Methanosarcina</taxon>
    </lineage>
</organism>
<dbReference type="NCBIfam" id="NF008957">
    <property type="entry name" value="PRK12300.1"/>
    <property type="match status" value="1"/>
</dbReference>
<dbReference type="InterPro" id="IPR009008">
    <property type="entry name" value="Val/Leu/Ile-tRNA-synth_edit"/>
</dbReference>
<dbReference type="SUPFAM" id="SSF52374">
    <property type="entry name" value="Nucleotidylyl transferase"/>
    <property type="match status" value="1"/>
</dbReference>
<dbReference type="OrthoDB" id="23906at2157"/>
<dbReference type="SUPFAM" id="SSF50677">
    <property type="entry name" value="ValRS/IleRS/LeuRS editing domain"/>
    <property type="match status" value="1"/>
</dbReference>
<dbReference type="HAMAP" id="MF_00049_A">
    <property type="entry name" value="Leu_tRNA_synth_A"/>
    <property type="match status" value="1"/>
</dbReference>
<dbReference type="PANTHER" id="PTHR45794:SF1">
    <property type="entry name" value="LEUCINE--TRNA LIGASE, CYTOPLASMIC"/>
    <property type="match status" value="1"/>
</dbReference>